<comment type="caution">
    <text evidence="1">The sequence shown here is derived from an EMBL/GenBank/DDBJ whole genome shotgun (WGS) entry which is preliminary data.</text>
</comment>
<dbReference type="AlphaFoldDB" id="C9MUL0"/>
<dbReference type="Proteomes" id="UP000006233">
    <property type="component" value="Unassembled WGS sequence"/>
</dbReference>
<dbReference type="HOGENOM" id="CLU_2752944_0_0_0"/>
<dbReference type="Gene3D" id="3.90.1150.30">
    <property type="match status" value="1"/>
</dbReference>
<name>C9MUL0_9FUSO</name>
<dbReference type="STRING" id="634994.GCWU000323_00229"/>
<sequence>MEMNFMIKENVLDYIKEKYDINSEYLFSQFPSYFVFRNKKNWISIELSENIDKNEIIKLIDISYELIKGK</sequence>
<dbReference type="InterPro" id="IPR038056">
    <property type="entry name" value="YjbR-like_sf"/>
</dbReference>
<evidence type="ECO:0000313" key="2">
    <source>
        <dbReference type="Proteomes" id="UP000006233"/>
    </source>
</evidence>
<accession>C9MUL0</accession>
<dbReference type="SUPFAM" id="SSF142906">
    <property type="entry name" value="YjbR-like"/>
    <property type="match status" value="1"/>
</dbReference>
<proteinExistence type="predicted"/>
<reference evidence="1 2" key="1">
    <citation type="submission" date="2009-09" db="EMBL/GenBank/DDBJ databases">
        <authorList>
            <person name="Weinstock G."/>
            <person name="Sodergren E."/>
            <person name="Clifton S."/>
            <person name="Fulton L."/>
            <person name="Fulton B."/>
            <person name="Courtney L."/>
            <person name="Fronick C."/>
            <person name="Harrison M."/>
            <person name="Strong C."/>
            <person name="Farmer C."/>
            <person name="Delahaunty K."/>
            <person name="Markovic C."/>
            <person name="Hall O."/>
            <person name="Minx P."/>
            <person name="Tomlinson C."/>
            <person name="Mitreva M."/>
            <person name="Nelson J."/>
            <person name="Hou S."/>
            <person name="Wollam A."/>
            <person name="Pepin K.H."/>
            <person name="Johnson M."/>
            <person name="Bhonagiri V."/>
            <person name="Nash W.E."/>
            <person name="Warren W."/>
            <person name="Chinwalla A."/>
            <person name="Mardis E.R."/>
            <person name="Wilson R.K."/>
        </authorList>
    </citation>
    <scope>NUCLEOTIDE SEQUENCE [LARGE SCALE GENOMIC DNA]</scope>
    <source>
        <strain evidence="1 2">F0254</strain>
    </source>
</reference>
<organism evidence="1 2">
    <name type="scientific">Leptotrichia hofstadii F0254</name>
    <dbReference type="NCBI Taxonomy" id="634994"/>
    <lineage>
        <taxon>Bacteria</taxon>
        <taxon>Fusobacteriati</taxon>
        <taxon>Fusobacteriota</taxon>
        <taxon>Fusobacteriia</taxon>
        <taxon>Fusobacteriales</taxon>
        <taxon>Leptotrichiaceae</taxon>
        <taxon>Leptotrichia</taxon>
    </lineage>
</organism>
<protein>
    <submittedName>
        <fullName evidence="1">Uncharacterized protein</fullName>
    </submittedName>
</protein>
<dbReference type="EMBL" id="ACVB02000006">
    <property type="protein sequence ID" value="EEX75630.1"/>
    <property type="molecule type" value="Genomic_DNA"/>
</dbReference>
<evidence type="ECO:0000313" key="1">
    <source>
        <dbReference type="EMBL" id="EEX75630.1"/>
    </source>
</evidence>
<gene>
    <name evidence="1" type="ORF">GCWU000323_00229</name>
</gene>